<feature type="region of interest" description="Disordered" evidence="1">
    <location>
        <begin position="395"/>
        <end position="447"/>
    </location>
</feature>
<reference evidence="3 4" key="1">
    <citation type="journal article" date="2013" name="BMC Genomics">
        <title>The genome and transcriptome of the pine saprophyte Ophiostoma piceae, and a comparison with the bark beetle-associated pine pathogen Grosmannia clavigera.</title>
        <authorList>
            <person name="Haridas S."/>
            <person name="Wang Y."/>
            <person name="Lim L."/>
            <person name="Massoumi Alamouti S."/>
            <person name="Jackman S."/>
            <person name="Docking R."/>
            <person name="Robertson G."/>
            <person name="Birol I."/>
            <person name="Bohlmann J."/>
            <person name="Breuil C."/>
        </authorList>
    </citation>
    <scope>NUCLEOTIDE SEQUENCE [LARGE SCALE GENOMIC DNA]</scope>
    <source>
        <strain evidence="3 4">UAMH 11346</strain>
    </source>
</reference>
<evidence type="ECO:0000256" key="2">
    <source>
        <dbReference type="SAM" id="Phobius"/>
    </source>
</evidence>
<sequence>MPTQQELLDFSRFDINAILRGAQLTFVGAQRALLNPGLWTTQHYRQAAAAVACGIAIRLLIEIPVIAVKVSLWLLSWFIALDTVTWDDAIADGLRFLQEYVLQVPLFLMTLMRHVTPAMDELFMSSLAWVDYTYAQKHAADHHSGDRDVAVTDPRNRYFENLQYYAQVSSKYRPTSSSSSSSSSSVDKLSPGQKGIVRFLWRFGRKAGMSLAVFALSYVPVVGRLVLPATSFLTFRRSVGLGPASLIFGLGLFLPRRYLVMFLQTYYGSRSLMRELLGPYFSRMHFTSTQKRNWFSSREGLLFGFGAGFYILLRVPLVGVLIYGIAEASAAYLVTKITDPPPGRVDFAAVTSRNAADAGALVNSFNESQQTWRNRKAFLDLALDNLDALQQKHLAEREKRGAPASSPASAAASTSTASAYEKAGQAGGAQQRIPITTPSDAPPPYTD</sequence>
<feature type="transmembrane region" description="Helical" evidence="2">
    <location>
        <begin position="100"/>
        <end position="116"/>
    </location>
</feature>
<evidence type="ECO:0000256" key="1">
    <source>
        <dbReference type="SAM" id="MobiDB-lite"/>
    </source>
</evidence>
<dbReference type="eggNOG" id="ENOG502QW50">
    <property type="taxonomic scope" value="Eukaryota"/>
</dbReference>
<name>S3BVG0_OPHP1</name>
<dbReference type="Proteomes" id="UP000016923">
    <property type="component" value="Unassembled WGS sequence"/>
</dbReference>
<protein>
    <submittedName>
        <fullName evidence="3">Transmembrane protein</fullName>
    </submittedName>
</protein>
<dbReference type="EMBL" id="KE148168">
    <property type="protein sequence ID" value="EPE03406.1"/>
    <property type="molecule type" value="Genomic_DNA"/>
</dbReference>
<dbReference type="VEuPathDB" id="FungiDB:F503_07709"/>
<dbReference type="AlphaFoldDB" id="S3BVG0"/>
<organism evidence="3 4">
    <name type="scientific">Ophiostoma piceae (strain UAMH 11346)</name>
    <name type="common">Sap stain fungus</name>
    <dbReference type="NCBI Taxonomy" id="1262450"/>
    <lineage>
        <taxon>Eukaryota</taxon>
        <taxon>Fungi</taxon>
        <taxon>Dikarya</taxon>
        <taxon>Ascomycota</taxon>
        <taxon>Pezizomycotina</taxon>
        <taxon>Sordariomycetes</taxon>
        <taxon>Sordariomycetidae</taxon>
        <taxon>Ophiostomatales</taxon>
        <taxon>Ophiostomataceae</taxon>
        <taxon>Ophiostoma</taxon>
    </lineage>
</organism>
<keyword evidence="4" id="KW-1185">Reference proteome</keyword>
<dbReference type="HOGENOM" id="CLU_045443_0_0_1"/>
<keyword evidence="2 3" id="KW-0812">Transmembrane</keyword>
<feature type="transmembrane region" description="Helical" evidence="2">
    <location>
        <begin position="301"/>
        <end position="326"/>
    </location>
</feature>
<feature type="transmembrane region" description="Helical" evidence="2">
    <location>
        <begin position="59"/>
        <end position="80"/>
    </location>
</feature>
<feature type="transmembrane region" description="Helical" evidence="2">
    <location>
        <begin position="247"/>
        <end position="267"/>
    </location>
</feature>
<feature type="transmembrane region" description="Helical" evidence="2">
    <location>
        <begin position="207"/>
        <end position="227"/>
    </location>
</feature>
<proteinExistence type="predicted"/>
<dbReference type="PANTHER" id="PTHR38421:SF1">
    <property type="entry name" value="TRANSMEMBRANE PROTEIN"/>
    <property type="match status" value="1"/>
</dbReference>
<gene>
    <name evidence="3" type="ORF">F503_07709</name>
</gene>
<evidence type="ECO:0000313" key="3">
    <source>
        <dbReference type="EMBL" id="EPE03406.1"/>
    </source>
</evidence>
<keyword evidence="2" id="KW-1133">Transmembrane helix</keyword>
<dbReference type="PANTHER" id="PTHR38421">
    <property type="entry name" value="TRANSMEMBRANE PROTEIN USGS"/>
    <property type="match status" value="1"/>
</dbReference>
<keyword evidence="2" id="KW-0472">Membrane</keyword>
<accession>S3BVG0</accession>
<evidence type="ECO:0000313" key="4">
    <source>
        <dbReference type="Proteomes" id="UP000016923"/>
    </source>
</evidence>
<dbReference type="OMA" id="FMESLKW"/>
<dbReference type="OrthoDB" id="10041630at2759"/>
<feature type="compositionally biased region" description="Low complexity" evidence="1">
    <location>
        <begin position="402"/>
        <end position="419"/>
    </location>
</feature>